<feature type="compositionally biased region" description="Polar residues" evidence="6">
    <location>
        <begin position="1"/>
        <end position="10"/>
    </location>
</feature>
<keyword evidence="4 7" id="KW-1133">Transmembrane helix</keyword>
<feature type="transmembrane region" description="Helical" evidence="7">
    <location>
        <begin position="360"/>
        <end position="384"/>
    </location>
</feature>
<dbReference type="EMBL" id="JBGUBD010000009">
    <property type="protein sequence ID" value="MFA9479444.1"/>
    <property type="molecule type" value="Genomic_DNA"/>
</dbReference>
<evidence type="ECO:0000256" key="3">
    <source>
        <dbReference type="ARBA" id="ARBA00022692"/>
    </source>
</evidence>
<feature type="transmembrane region" description="Helical" evidence="7">
    <location>
        <begin position="435"/>
        <end position="465"/>
    </location>
</feature>
<evidence type="ECO:0000256" key="4">
    <source>
        <dbReference type="ARBA" id="ARBA00022989"/>
    </source>
</evidence>
<dbReference type="PANTHER" id="PTHR30482:SF4">
    <property type="entry name" value="SLR1201 PROTEIN"/>
    <property type="match status" value="1"/>
</dbReference>
<keyword evidence="5 7" id="KW-0472">Membrane</keyword>
<dbReference type="Proteomes" id="UP001575105">
    <property type="component" value="Unassembled WGS sequence"/>
</dbReference>
<dbReference type="InterPro" id="IPR017778">
    <property type="entry name" value="ABC_transptr_urea_perm_UrtC"/>
</dbReference>
<dbReference type="CDD" id="cd06581">
    <property type="entry name" value="TM_PBP1_LivM_like"/>
    <property type="match status" value="1"/>
</dbReference>
<feature type="transmembrane region" description="Helical" evidence="7">
    <location>
        <begin position="191"/>
        <end position="209"/>
    </location>
</feature>
<gene>
    <name evidence="8" type="primary">urtC</name>
    <name evidence="8" type="ORF">ACERK3_14235</name>
</gene>
<reference evidence="8 9" key="1">
    <citation type="submission" date="2024-08" db="EMBL/GenBank/DDBJ databases">
        <title>Whole-genome sequencing of halo(alkali)philic microorganisms from hypersaline lakes.</title>
        <authorList>
            <person name="Sorokin D.Y."/>
            <person name="Merkel A.Y."/>
            <person name="Messina E."/>
            <person name="Yakimov M."/>
        </authorList>
    </citation>
    <scope>NUCLEOTIDE SEQUENCE [LARGE SCALE GENOMIC DNA]</scope>
    <source>
        <strain evidence="8 9">AB-hyl4</strain>
    </source>
</reference>
<feature type="transmembrane region" description="Helical" evidence="7">
    <location>
        <begin position="284"/>
        <end position="305"/>
    </location>
</feature>
<dbReference type="InterPro" id="IPR043428">
    <property type="entry name" value="LivM-like"/>
</dbReference>
<sequence length="533" mass="58612">MPESTTTTITPPAHQPAQVTKPTRPLRASTNSEGELIQPEVDPAVRRFRLTALLFLTGVVIIALPALNLMGLIDTHNMNRIGRYMCFVLVALGIDLIWGYTGVLSLCQAFFFCLGGYAIGMHLSLPEGGGDVRPEYNNIPQFFHFSNVRELPLFWEPFASLPFAIAAGMLIPATIAGVFGFFIFRSRVRGVYFAIITQALAWAAALTFARNELLLGGSNGLTNFNRSLNQSQVWVLGLYLLTAGTIIVAFLGCRSLTRSRLGRILIATRDNESRLRFAGYRPEWFKLFVFIIAAVLAGVGGMLYVPQNGIITPNLMRVEDSIWMIVWVALGGRGRLWGAVFGAMVVGLTYSMMTSDLPQAWPFIQGAMFLAVVLLFPNGLVGLWDKLEKEIAAGRNAYRVLIAMLLVFTVFLLDRKGIIPDAMRWPADVRFDLPYWLLAAALLVTLWGRVAVAAIPLATIFVFILADAVGAMPNAMRADFLGLPMKYPVVIAILAAVALYYLIRDGRQHAIDTLQSNLASLRTFLGGKEGTQS</sequence>
<keyword evidence="2" id="KW-1003">Cell membrane</keyword>
<evidence type="ECO:0000256" key="5">
    <source>
        <dbReference type="ARBA" id="ARBA00023136"/>
    </source>
</evidence>
<comment type="subcellular location">
    <subcellularLocation>
        <location evidence="1">Cell membrane</location>
        <topology evidence="1">Multi-pass membrane protein</topology>
    </subcellularLocation>
</comment>
<keyword evidence="9" id="KW-1185">Reference proteome</keyword>
<feature type="transmembrane region" description="Helical" evidence="7">
    <location>
        <begin position="485"/>
        <end position="503"/>
    </location>
</feature>
<accession>A0ABV4U9G1</accession>
<proteinExistence type="predicted"/>
<evidence type="ECO:0000256" key="7">
    <source>
        <dbReference type="SAM" id="Phobius"/>
    </source>
</evidence>
<dbReference type="PANTHER" id="PTHR30482">
    <property type="entry name" value="HIGH-AFFINITY BRANCHED-CHAIN AMINO ACID TRANSPORT SYSTEM PERMEASE"/>
    <property type="match status" value="1"/>
</dbReference>
<dbReference type="NCBIfam" id="TIGR03408">
    <property type="entry name" value="urea_trans_UrtC"/>
    <property type="match status" value="1"/>
</dbReference>
<feature type="transmembrane region" description="Helical" evidence="7">
    <location>
        <begin position="396"/>
        <end position="414"/>
    </location>
</feature>
<feature type="region of interest" description="Disordered" evidence="6">
    <location>
        <begin position="1"/>
        <end position="33"/>
    </location>
</feature>
<evidence type="ECO:0000313" key="9">
    <source>
        <dbReference type="Proteomes" id="UP001575105"/>
    </source>
</evidence>
<feature type="transmembrane region" description="Helical" evidence="7">
    <location>
        <begin position="52"/>
        <end position="73"/>
    </location>
</feature>
<evidence type="ECO:0000313" key="8">
    <source>
        <dbReference type="EMBL" id="MFA9479444.1"/>
    </source>
</evidence>
<dbReference type="Pfam" id="PF02653">
    <property type="entry name" value="BPD_transp_2"/>
    <property type="match status" value="1"/>
</dbReference>
<evidence type="ECO:0000256" key="1">
    <source>
        <dbReference type="ARBA" id="ARBA00004651"/>
    </source>
</evidence>
<name>A0ABV4U9G1_9BACT</name>
<dbReference type="RefSeq" id="WP_425346370.1">
    <property type="nucleotide sequence ID" value="NZ_JBGUBD010000009.1"/>
</dbReference>
<organism evidence="8 9">
    <name type="scientific">Natronomicrosphaera hydrolytica</name>
    <dbReference type="NCBI Taxonomy" id="3242702"/>
    <lineage>
        <taxon>Bacteria</taxon>
        <taxon>Pseudomonadati</taxon>
        <taxon>Planctomycetota</taxon>
        <taxon>Phycisphaerae</taxon>
        <taxon>Phycisphaerales</taxon>
        <taxon>Phycisphaeraceae</taxon>
        <taxon>Natronomicrosphaera</taxon>
    </lineage>
</organism>
<dbReference type="InterPro" id="IPR001851">
    <property type="entry name" value="ABC_transp_permease"/>
</dbReference>
<feature type="transmembrane region" description="Helical" evidence="7">
    <location>
        <begin position="161"/>
        <end position="184"/>
    </location>
</feature>
<feature type="transmembrane region" description="Helical" evidence="7">
    <location>
        <begin position="233"/>
        <end position="253"/>
    </location>
</feature>
<evidence type="ECO:0000256" key="6">
    <source>
        <dbReference type="SAM" id="MobiDB-lite"/>
    </source>
</evidence>
<feature type="transmembrane region" description="Helical" evidence="7">
    <location>
        <begin position="85"/>
        <end position="118"/>
    </location>
</feature>
<evidence type="ECO:0000256" key="2">
    <source>
        <dbReference type="ARBA" id="ARBA00022475"/>
    </source>
</evidence>
<feature type="transmembrane region" description="Helical" evidence="7">
    <location>
        <begin position="325"/>
        <end position="348"/>
    </location>
</feature>
<keyword evidence="3 7" id="KW-0812">Transmembrane</keyword>
<comment type="caution">
    <text evidence="8">The sequence shown here is derived from an EMBL/GenBank/DDBJ whole genome shotgun (WGS) entry which is preliminary data.</text>
</comment>
<protein>
    <submittedName>
        <fullName evidence="8">Urea ABC transporter permease subunit UrtC</fullName>
    </submittedName>
</protein>